<keyword evidence="2" id="KW-0540">Nuclease</keyword>
<keyword evidence="2" id="KW-0255">Endonuclease</keyword>
<evidence type="ECO:0000313" key="3">
    <source>
        <dbReference type="Proteomes" id="UP000269154"/>
    </source>
</evidence>
<dbReference type="EMBL" id="RCBY01000019">
    <property type="protein sequence ID" value="RQH51449.1"/>
    <property type="molecule type" value="Genomic_DNA"/>
</dbReference>
<comment type="caution">
    <text evidence="2">The sequence shown here is derived from an EMBL/GenBank/DDBJ whole genome shotgun (WGS) entry which is preliminary data.</text>
</comment>
<dbReference type="Proteomes" id="UP000269154">
    <property type="component" value="Unassembled WGS sequence"/>
</dbReference>
<evidence type="ECO:0000259" key="1">
    <source>
        <dbReference type="Pfam" id="PF05685"/>
    </source>
</evidence>
<dbReference type="Pfam" id="PF05685">
    <property type="entry name" value="Uma2"/>
    <property type="match status" value="1"/>
</dbReference>
<dbReference type="GO" id="GO:0004519">
    <property type="term" value="F:endonuclease activity"/>
    <property type="evidence" value="ECO:0007669"/>
    <property type="project" value="UniProtKB-KW"/>
</dbReference>
<protein>
    <submittedName>
        <fullName evidence="2">Uma2 family endonuclease</fullName>
    </submittedName>
</protein>
<organism evidence="2 3">
    <name type="scientific">Okeania hirsuta</name>
    <dbReference type="NCBI Taxonomy" id="1458930"/>
    <lineage>
        <taxon>Bacteria</taxon>
        <taxon>Bacillati</taxon>
        <taxon>Cyanobacteriota</taxon>
        <taxon>Cyanophyceae</taxon>
        <taxon>Oscillatoriophycideae</taxon>
        <taxon>Oscillatoriales</taxon>
        <taxon>Microcoleaceae</taxon>
        <taxon>Okeania</taxon>
    </lineage>
</organism>
<keyword evidence="2" id="KW-0378">Hydrolase</keyword>
<dbReference type="PANTHER" id="PTHR36558">
    <property type="entry name" value="GLR1098 PROTEIN"/>
    <property type="match status" value="1"/>
</dbReference>
<gene>
    <name evidence="2" type="ORF">D5R40_05650</name>
</gene>
<dbReference type="Gene3D" id="3.90.1570.10">
    <property type="entry name" value="tt1808, chain A"/>
    <property type="match status" value="1"/>
</dbReference>
<dbReference type="PANTHER" id="PTHR36558:SF1">
    <property type="entry name" value="RESTRICTION ENDONUCLEASE DOMAIN-CONTAINING PROTEIN-RELATED"/>
    <property type="match status" value="1"/>
</dbReference>
<dbReference type="RefSeq" id="WP_124143031.1">
    <property type="nucleotide sequence ID" value="NZ_CAWOKI010000246.1"/>
</dbReference>
<name>A0A3N6PHB8_9CYAN</name>
<evidence type="ECO:0000313" key="2">
    <source>
        <dbReference type="EMBL" id="RQH51449.1"/>
    </source>
</evidence>
<dbReference type="InterPro" id="IPR008538">
    <property type="entry name" value="Uma2"/>
</dbReference>
<dbReference type="InterPro" id="IPR011335">
    <property type="entry name" value="Restrct_endonuc-II-like"/>
</dbReference>
<dbReference type="CDD" id="cd06260">
    <property type="entry name" value="DUF820-like"/>
    <property type="match status" value="1"/>
</dbReference>
<dbReference type="AlphaFoldDB" id="A0A3N6PHB8"/>
<proteinExistence type="predicted"/>
<feature type="domain" description="Putative restriction endonuclease" evidence="1">
    <location>
        <begin position="13"/>
        <end position="169"/>
    </location>
</feature>
<keyword evidence="3" id="KW-1185">Reference proteome</keyword>
<dbReference type="OrthoDB" id="422510at2"/>
<dbReference type="SUPFAM" id="SSF52980">
    <property type="entry name" value="Restriction endonuclease-like"/>
    <property type="match status" value="1"/>
</dbReference>
<reference evidence="2 3" key="1">
    <citation type="journal article" date="2018" name="ACS Chem. Biol.">
        <title>Ketoreductase domain dysfunction expands chemodiversity: malyngamide biosynthesis in the cyanobacterium Okeania hirsuta.</title>
        <authorList>
            <person name="Moss N.A."/>
            <person name="Leao T."/>
            <person name="Rankin M."/>
            <person name="McCullough T.M."/>
            <person name="Qu P."/>
            <person name="Korobeynikov A."/>
            <person name="Smith J.L."/>
            <person name="Gerwick L."/>
            <person name="Gerwick W.H."/>
        </authorList>
    </citation>
    <scope>NUCLEOTIDE SEQUENCE [LARGE SCALE GENOMIC DNA]</scope>
    <source>
        <strain evidence="2 3">PAB10Feb10-1</strain>
    </source>
</reference>
<sequence length="191" mass="21859">MIANQNTNYIPPEEYLTGEELSSIKHEYIDGQVYAMAGASDAHVTIAGNLFALLRNYLRGSGCRVYMSDMKALIETTNTFFYPDVMVTCDTRDKALPNHKKYPCLIVEVLSESTEAFDRGDKFANYQQLPTLQEYVLINQKRQRLECFRRNAEGLWVLHTYTQGSEIHLASIDFRTSINSLYEDVTFGETL</sequence>
<accession>A0A3N6PHB8</accession>
<dbReference type="InterPro" id="IPR012296">
    <property type="entry name" value="Nuclease_put_TT1808"/>
</dbReference>